<evidence type="ECO:0000313" key="2">
    <source>
        <dbReference type="Proteomes" id="UP000217790"/>
    </source>
</evidence>
<evidence type="ECO:0000313" key="1">
    <source>
        <dbReference type="EMBL" id="PBK79939.1"/>
    </source>
</evidence>
<organism evidence="1 2">
    <name type="scientific">Armillaria gallica</name>
    <name type="common">Bulbous honey fungus</name>
    <name type="synonym">Armillaria bulbosa</name>
    <dbReference type="NCBI Taxonomy" id="47427"/>
    <lineage>
        <taxon>Eukaryota</taxon>
        <taxon>Fungi</taxon>
        <taxon>Dikarya</taxon>
        <taxon>Basidiomycota</taxon>
        <taxon>Agaricomycotina</taxon>
        <taxon>Agaricomycetes</taxon>
        <taxon>Agaricomycetidae</taxon>
        <taxon>Agaricales</taxon>
        <taxon>Marasmiineae</taxon>
        <taxon>Physalacriaceae</taxon>
        <taxon>Armillaria</taxon>
    </lineage>
</organism>
<name>A0A2H3CA44_ARMGA</name>
<dbReference type="Proteomes" id="UP000217790">
    <property type="component" value="Unassembled WGS sequence"/>
</dbReference>
<sequence length="264" mass="29375">MKCKSRGESYYDNKEKPNSTVCATEALDLDFFIKAASFSPVRYNDVSQSKERHCPAGHGDIQFWYSAAGMILQFMLLVWSKHSIEPRSRVIQVINGYIYVWICSPRVTPLTLQSGPTRPCSLSFKLLVDPWLTAPVRPVIRLASFNTPVASARGKCLTAFALERAYETTGRALNGVALGLSSDHEGQLVKICINGRYSPIGVRFSSRLVAPGGITYFEITTELYNPFGSRISEEDVFHRVALEKALCVADCSVRFSIFKTGKLD</sequence>
<dbReference type="AlphaFoldDB" id="A0A2H3CA44"/>
<dbReference type="InParanoid" id="A0A2H3CA44"/>
<reference evidence="2" key="1">
    <citation type="journal article" date="2017" name="Nat. Ecol. Evol.">
        <title>Genome expansion and lineage-specific genetic innovations in the forest pathogenic fungi Armillaria.</title>
        <authorList>
            <person name="Sipos G."/>
            <person name="Prasanna A.N."/>
            <person name="Walter M.C."/>
            <person name="O'Connor E."/>
            <person name="Balint B."/>
            <person name="Krizsan K."/>
            <person name="Kiss B."/>
            <person name="Hess J."/>
            <person name="Varga T."/>
            <person name="Slot J."/>
            <person name="Riley R."/>
            <person name="Boka B."/>
            <person name="Rigling D."/>
            <person name="Barry K."/>
            <person name="Lee J."/>
            <person name="Mihaltcheva S."/>
            <person name="LaButti K."/>
            <person name="Lipzen A."/>
            <person name="Waldron R."/>
            <person name="Moloney N.M."/>
            <person name="Sperisen C."/>
            <person name="Kredics L."/>
            <person name="Vagvoelgyi C."/>
            <person name="Patrignani A."/>
            <person name="Fitzpatrick D."/>
            <person name="Nagy I."/>
            <person name="Doyle S."/>
            <person name="Anderson J.B."/>
            <person name="Grigoriev I.V."/>
            <person name="Gueldener U."/>
            <person name="Muensterkoetter M."/>
            <person name="Nagy L.G."/>
        </authorList>
    </citation>
    <scope>NUCLEOTIDE SEQUENCE [LARGE SCALE GENOMIC DNA]</scope>
    <source>
        <strain evidence="2">Ar21-2</strain>
    </source>
</reference>
<dbReference type="EMBL" id="KZ293756">
    <property type="protein sequence ID" value="PBK79939.1"/>
    <property type="molecule type" value="Genomic_DNA"/>
</dbReference>
<accession>A0A2H3CA44</accession>
<keyword evidence="2" id="KW-1185">Reference proteome</keyword>
<protein>
    <submittedName>
        <fullName evidence="1">Uncharacterized protein</fullName>
    </submittedName>
</protein>
<proteinExistence type="predicted"/>
<gene>
    <name evidence="1" type="ORF">ARMGADRAFT_1040420</name>
</gene>